<dbReference type="AlphaFoldDB" id="A0A8H6VE90"/>
<name>A0A8H6VE90_9PEZI</name>
<gene>
    <name evidence="3" type="ORF">HII31_09525</name>
</gene>
<evidence type="ECO:0000256" key="1">
    <source>
        <dbReference type="SAM" id="MobiDB-lite"/>
    </source>
</evidence>
<dbReference type="Pfam" id="PF00646">
    <property type="entry name" value="F-box"/>
    <property type="match status" value="1"/>
</dbReference>
<accession>A0A8H6VE90</accession>
<evidence type="ECO:0000313" key="3">
    <source>
        <dbReference type="EMBL" id="KAF7189103.1"/>
    </source>
</evidence>
<dbReference type="PROSITE" id="PS50181">
    <property type="entry name" value="FBOX"/>
    <property type="match status" value="1"/>
</dbReference>
<dbReference type="InterPro" id="IPR036047">
    <property type="entry name" value="F-box-like_dom_sf"/>
</dbReference>
<dbReference type="OrthoDB" id="3642669at2759"/>
<organism evidence="3 4">
    <name type="scientific">Pseudocercospora fuligena</name>
    <dbReference type="NCBI Taxonomy" id="685502"/>
    <lineage>
        <taxon>Eukaryota</taxon>
        <taxon>Fungi</taxon>
        <taxon>Dikarya</taxon>
        <taxon>Ascomycota</taxon>
        <taxon>Pezizomycotina</taxon>
        <taxon>Dothideomycetes</taxon>
        <taxon>Dothideomycetidae</taxon>
        <taxon>Mycosphaerellales</taxon>
        <taxon>Mycosphaerellaceae</taxon>
        <taxon>Pseudocercospora</taxon>
    </lineage>
</organism>
<proteinExistence type="predicted"/>
<evidence type="ECO:0000313" key="4">
    <source>
        <dbReference type="Proteomes" id="UP000660729"/>
    </source>
</evidence>
<dbReference type="CDD" id="cd09917">
    <property type="entry name" value="F-box_SF"/>
    <property type="match status" value="1"/>
</dbReference>
<feature type="region of interest" description="Disordered" evidence="1">
    <location>
        <begin position="310"/>
        <end position="341"/>
    </location>
</feature>
<keyword evidence="4" id="KW-1185">Reference proteome</keyword>
<comment type="caution">
    <text evidence="3">The sequence shown here is derived from an EMBL/GenBank/DDBJ whole genome shotgun (WGS) entry which is preliminary data.</text>
</comment>
<feature type="domain" description="F-box" evidence="2">
    <location>
        <begin position="27"/>
        <end position="73"/>
    </location>
</feature>
<dbReference type="SUPFAM" id="SSF81383">
    <property type="entry name" value="F-box domain"/>
    <property type="match status" value="1"/>
</dbReference>
<reference evidence="3" key="1">
    <citation type="submission" date="2020-04" db="EMBL/GenBank/DDBJ databases">
        <title>Draft genome resource of the tomato pathogen Pseudocercospora fuligena.</title>
        <authorList>
            <person name="Zaccaron A."/>
        </authorList>
    </citation>
    <scope>NUCLEOTIDE SEQUENCE</scope>
    <source>
        <strain evidence="3">PF001</strain>
    </source>
</reference>
<evidence type="ECO:0000259" key="2">
    <source>
        <dbReference type="PROSITE" id="PS50181"/>
    </source>
</evidence>
<protein>
    <recommendedName>
        <fullName evidence="2">F-box domain-containing protein</fullName>
    </recommendedName>
</protein>
<dbReference type="EMBL" id="JABCIY010000194">
    <property type="protein sequence ID" value="KAF7189103.1"/>
    <property type="molecule type" value="Genomic_DNA"/>
</dbReference>
<dbReference type="Proteomes" id="UP000660729">
    <property type="component" value="Unassembled WGS sequence"/>
</dbReference>
<dbReference type="InterPro" id="IPR001810">
    <property type="entry name" value="F-box_dom"/>
</dbReference>
<sequence>MSTQQDINMTAASSQVVATMVPAATSKIHIFDLPVETKLQILSKLPAKEIQRARRISKHFPDLTDNPRNHTMLIAPIESRALQTIRDTFDHIVGFDPDKVDLFELIVRVSGHRAGLGAPMGPFECADVVGELLVHAKSGLDQIQWNDANHSILDLLDIEEAHHWQHFQTRHLALPPDHLNHRMAYHGRYARIGVTEALHQQWMTEIASKPQFDLQRGKRQGFAPLMVTPSPEEHNILEAAFGLPIVPEALHMVIHYCVRSAWADEKVTEALNLGAKFKMTALEKAAIMEDIYLLAGDEWSFSSLPSLDLDSDSDADWETTDEEAESDSDWEIEESDSESGS</sequence>